<proteinExistence type="inferred from homology"/>
<organism evidence="5">
    <name type="scientific">marine metagenome</name>
    <dbReference type="NCBI Taxonomy" id="408172"/>
    <lineage>
        <taxon>unclassified sequences</taxon>
        <taxon>metagenomes</taxon>
        <taxon>ecological metagenomes</taxon>
    </lineage>
</organism>
<dbReference type="PANTHER" id="PTHR11142">
    <property type="entry name" value="PSEUDOURIDYLATE SYNTHASE"/>
    <property type="match status" value="1"/>
</dbReference>
<evidence type="ECO:0000313" key="5">
    <source>
        <dbReference type="EMBL" id="SVA05763.1"/>
    </source>
</evidence>
<dbReference type="NCBIfam" id="TIGR00071">
    <property type="entry name" value="hisT_truA"/>
    <property type="match status" value="1"/>
</dbReference>
<evidence type="ECO:0000256" key="2">
    <source>
        <dbReference type="ARBA" id="ARBA00022694"/>
    </source>
</evidence>
<feature type="domain" description="Pseudouridine synthase I TruA alpha/beta" evidence="4">
    <location>
        <begin position="2"/>
        <end position="97"/>
    </location>
</feature>
<dbReference type="InterPro" id="IPR020103">
    <property type="entry name" value="PsdUridine_synth_cat_dom_sf"/>
</dbReference>
<evidence type="ECO:0000256" key="1">
    <source>
        <dbReference type="ARBA" id="ARBA00009375"/>
    </source>
</evidence>
<dbReference type="InterPro" id="IPR020094">
    <property type="entry name" value="TruA/RsuA/RluB/E/F_N"/>
</dbReference>
<dbReference type="GO" id="GO:0003723">
    <property type="term" value="F:RNA binding"/>
    <property type="evidence" value="ECO:0007669"/>
    <property type="project" value="InterPro"/>
</dbReference>
<keyword evidence="2" id="KW-0819">tRNA processing</keyword>
<dbReference type="GO" id="GO:0009982">
    <property type="term" value="F:pseudouridine synthase activity"/>
    <property type="evidence" value="ECO:0007669"/>
    <property type="project" value="InterPro"/>
</dbReference>
<dbReference type="HAMAP" id="MF_00171">
    <property type="entry name" value="TruA"/>
    <property type="match status" value="1"/>
</dbReference>
<accession>A0A381SWM9</accession>
<protein>
    <recommendedName>
        <fullName evidence="4">Pseudouridine synthase I TruA alpha/beta domain-containing protein</fullName>
    </recommendedName>
</protein>
<dbReference type="InterPro" id="IPR001406">
    <property type="entry name" value="PsdUridine_synth_TruA"/>
</dbReference>
<evidence type="ECO:0000259" key="4">
    <source>
        <dbReference type="Pfam" id="PF01416"/>
    </source>
</evidence>
<dbReference type="GO" id="GO:0031119">
    <property type="term" value="P:tRNA pseudouridine synthesis"/>
    <property type="evidence" value="ECO:0007669"/>
    <property type="project" value="TreeGrafter"/>
</dbReference>
<dbReference type="AlphaFoldDB" id="A0A381SWM9"/>
<dbReference type="SUPFAM" id="SSF55120">
    <property type="entry name" value="Pseudouridine synthase"/>
    <property type="match status" value="1"/>
</dbReference>
<evidence type="ECO:0000256" key="3">
    <source>
        <dbReference type="ARBA" id="ARBA00023235"/>
    </source>
</evidence>
<dbReference type="CDD" id="cd02570">
    <property type="entry name" value="PseudoU_synth_EcTruA"/>
    <property type="match status" value="1"/>
</dbReference>
<dbReference type="PIRSF" id="PIRSF001430">
    <property type="entry name" value="tRNA_psdUrid_synth"/>
    <property type="match status" value="1"/>
</dbReference>
<feature type="domain" description="Pseudouridine synthase I TruA alpha/beta" evidence="4">
    <location>
        <begin position="140"/>
        <end position="238"/>
    </location>
</feature>
<dbReference type="FunFam" id="3.30.70.580:FF:000001">
    <property type="entry name" value="tRNA pseudouridine synthase A"/>
    <property type="match status" value="1"/>
</dbReference>
<dbReference type="EMBL" id="UINC01003374">
    <property type="protein sequence ID" value="SVA05763.1"/>
    <property type="molecule type" value="Genomic_DNA"/>
</dbReference>
<reference evidence="5" key="1">
    <citation type="submission" date="2018-05" db="EMBL/GenBank/DDBJ databases">
        <authorList>
            <person name="Lanie J.A."/>
            <person name="Ng W.-L."/>
            <person name="Kazmierczak K.M."/>
            <person name="Andrzejewski T.M."/>
            <person name="Davidsen T.M."/>
            <person name="Wayne K.J."/>
            <person name="Tettelin H."/>
            <person name="Glass J.I."/>
            <person name="Rusch D."/>
            <person name="Podicherti R."/>
            <person name="Tsui H.-C.T."/>
            <person name="Winkler M.E."/>
        </authorList>
    </citation>
    <scope>NUCLEOTIDE SEQUENCE</scope>
</reference>
<dbReference type="InterPro" id="IPR020095">
    <property type="entry name" value="PsdUridine_synth_TruA_C"/>
</dbReference>
<sequence>MEYDGTDYVGWQRQENGNSIQAAIEKAIEKLTLEKATVFGAGRTDAGVHAKGQVAHFDIKKIFTIDDIRDGLNQHLRPQPISIIKVEKVTEEFHARFSANYRIYEYLIVNRRSPLTIEKNRAWIVFKKLNLDKMQKESSYFIGKHDFNAFRSINCQSSSSIKTIDSFDTYAENEKIRIKVKAKSFLHSQVRIMVGTLVDIGKGKISSISIKDIINNKDRNKAGVTAPACGLYMIEVGY</sequence>
<gene>
    <name evidence="5" type="ORF">METZ01_LOCUS58617</name>
</gene>
<dbReference type="InterPro" id="IPR020097">
    <property type="entry name" value="PsdUridine_synth_TruA_a/b_dom"/>
</dbReference>
<dbReference type="Gene3D" id="3.30.70.660">
    <property type="entry name" value="Pseudouridine synthase I, catalytic domain, C-terminal subdomain"/>
    <property type="match status" value="1"/>
</dbReference>
<name>A0A381SWM9_9ZZZZ</name>
<dbReference type="Pfam" id="PF01416">
    <property type="entry name" value="PseudoU_synth_1"/>
    <property type="match status" value="2"/>
</dbReference>
<keyword evidence="3" id="KW-0413">Isomerase</keyword>
<dbReference type="PANTHER" id="PTHR11142:SF0">
    <property type="entry name" value="TRNA PSEUDOURIDINE SYNTHASE-LIKE 1"/>
    <property type="match status" value="1"/>
</dbReference>
<dbReference type="Gene3D" id="3.30.70.580">
    <property type="entry name" value="Pseudouridine synthase I, catalytic domain, N-terminal subdomain"/>
    <property type="match status" value="1"/>
</dbReference>
<comment type="similarity">
    <text evidence="1">Belongs to the tRNA pseudouridine synthase TruA family.</text>
</comment>